<evidence type="ECO:0000313" key="1">
    <source>
        <dbReference type="EMBL" id="OQX08959.1"/>
    </source>
</evidence>
<organism evidence="1 2">
    <name type="scientific">Thiothrix lacustris</name>
    <dbReference type="NCBI Taxonomy" id="525917"/>
    <lineage>
        <taxon>Bacteria</taxon>
        <taxon>Pseudomonadati</taxon>
        <taxon>Pseudomonadota</taxon>
        <taxon>Gammaproteobacteria</taxon>
        <taxon>Thiotrichales</taxon>
        <taxon>Thiotrichaceae</taxon>
        <taxon>Thiothrix</taxon>
    </lineage>
</organism>
<name>A0A1Y1QMM3_9GAMM</name>
<dbReference type="EMBL" id="MTEJ01000159">
    <property type="protein sequence ID" value="OQX08959.1"/>
    <property type="molecule type" value="Genomic_DNA"/>
</dbReference>
<proteinExistence type="predicted"/>
<reference evidence="1 2" key="1">
    <citation type="submission" date="2017-01" db="EMBL/GenBank/DDBJ databases">
        <title>Novel large sulfur bacteria in the metagenomes of groundwater-fed chemosynthetic microbial mats in the Lake Huron basin.</title>
        <authorList>
            <person name="Sharrar A.M."/>
            <person name="Flood B.E."/>
            <person name="Bailey J.V."/>
            <person name="Jones D.S."/>
            <person name="Biddanda B."/>
            <person name="Ruberg S.A."/>
            <person name="Marcus D.N."/>
            <person name="Dick G.J."/>
        </authorList>
    </citation>
    <scope>NUCLEOTIDE SEQUENCE [LARGE SCALE GENOMIC DNA]</scope>
    <source>
        <strain evidence="1">A8</strain>
    </source>
</reference>
<evidence type="ECO:0000313" key="2">
    <source>
        <dbReference type="Proteomes" id="UP000192491"/>
    </source>
</evidence>
<protein>
    <submittedName>
        <fullName evidence="1">Uncharacterized protein</fullName>
    </submittedName>
</protein>
<comment type="caution">
    <text evidence="1">The sequence shown here is derived from an EMBL/GenBank/DDBJ whole genome shotgun (WGS) entry which is preliminary data.</text>
</comment>
<gene>
    <name evidence="1" type="ORF">BWK73_24030</name>
</gene>
<accession>A0A1Y1QMM3</accession>
<dbReference type="Proteomes" id="UP000192491">
    <property type="component" value="Unassembled WGS sequence"/>
</dbReference>
<dbReference type="AlphaFoldDB" id="A0A1Y1QMM3"/>
<sequence length="109" mass="11721">MWYLIAYKSTIEGDPMNIFRTKLCVSFGLLTTSVLFSGCNAIAPVKASPATAATPAKAPDVTASNTPVKSIEEIANEAMQSKGQLSREQIDALIRANAKCKPNDPRYNS</sequence>